<dbReference type="Proteomes" id="UP000037755">
    <property type="component" value="Unassembled WGS sequence"/>
</dbReference>
<evidence type="ECO:0000259" key="4">
    <source>
        <dbReference type="Pfam" id="PF08125"/>
    </source>
</evidence>
<evidence type="ECO:0000256" key="1">
    <source>
        <dbReference type="ARBA" id="ARBA00023002"/>
    </source>
</evidence>
<evidence type="ECO:0000313" key="5">
    <source>
        <dbReference type="EMBL" id="KOS08226.1"/>
    </source>
</evidence>
<comment type="caution">
    <text evidence="5">The sequence shown here is derived from an EMBL/GenBank/DDBJ whole genome shotgun (WGS) entry which is preliminary data.</text>
</comment>
<accession>A0A0M9VJX6</accession>
<evidence type="ECO:0000256" key="2">
    <source>
        <dbReference type="ARBA" id="ARBA00023027"/>
    </source>
</evidence>
<evidence type="ECO:0000313" key="6">
    <source>
        <dbReference type="Proteomes" id="UP000037755"/>
    </source>
</evidence>
<dbReference type="Pfam" id="PF01232">
    <property type="entry name" value="Mannitol_dh"/>
    <property type="match status" value="1"/>
</dbReference>
<dbReference type="STRING" id="1202724.AM493_05975"/>
<feature type="domain" description="Mannitol dehydrogenase C-terminal" evidence="4">
    <location>
        <begin position="283"/>
        <end position="484"/>
    </location>
</feature>
<dbReference type="Gene3D" id="1.10.1040.10">
    <property type="entry name" value="N-(1-d-carboxylethyl)-l-norvaline Dehydrogenase, domain 2"/>
    <property type="match status" value="1"/>
</dbReference>
<feature type="domain" description="Mannitol dehydrogenase N-terminal" evidence="3">
    <location>
        <begin position="29"/>
        <end position="268"/>
    </location>
</feature>
<dbReference type="NCBIfam" id="NF002969">
    <property type="entry name" value="PRK03643.1"/>
    <property type="match status" value="1"/>
</dbReference>
<keyword evidence="6" id="KW-1185">Reference proteome</keyword>
<dbReference type="OrthoDB" id="9768714at2"/>
<evidence type="ECO:0000259" key="3">
    <source>
        <dbReference type="Pfam" id="PF01232"/>
    </source>
</evidence>
<dbReference type="EMBL" id="LIYD01000005">
    <property type="protein sequence ID" value="KOS08226.1"/>
    <property type="molecule type" value="Genomic_DNA"/>
</dbReference>
<proteinExistence type="predicted"/>
<dbReference type="GO" id="GO:0019592">
    <property type="term" value="P:mannitol catabolic process"/>
    <property type="evidence" value="ECO:0007669"/>
    <property type="project" value="TreeGrafter"/>
</dbReference>
<keyword evidence="2" id="KW-0520">NAD</keyword>
<dbReference type="InterPro" id="IPR008927">
    <property type="entry name" value="6-PGluconate_DH-like_C_sf"/>
</dbReference>
<dbReference type="PATRIC" id="fig|1202724.3.peg.1238"/>
<dbReference type="SUPFAM" id="SSF51735">
    <property type="entry name" value="NAD(P)-binding Rossmann-fold domains"/>
    <property type="match status" value="1"/>
</dbReference>
<dbReference type="PANTHER" id="PTHR30524:SF0">
    <property type="entry name" value="ALTRONATE OXIDOREDUCTASE-RELATED"/>
    <property type="match status" value="1"/>
</dbReference>
<reference evidence="5 6" key="1">
    <citation type="submission" date="2015-08" db="EMBL/GenBank/DDBJ databases">
        <title>Whole genome sequence of Flavobacterium akiainvivens IK-1T, from decaying Wikstroemia oahuensis, an endemic Hawaiian shrub.</title>
        <authorList>
            <person name="Wan X."/>
            <person name="Hou S."/>
            <person name="Saito J."/>
            <person name="Donachie S."/>
        </authorList>
    </citation>
    <scope>NUCLEOTIDE SEQUENCE [LARGE SCALE GENOMIC DNA]</scope>
    <source>
        <strain evidence="5 6">IK-1</strain>
    </source>
</reference>
<dbReference type="SUPFAM" id="SSF48179">
    <property type="entry name" value="6-phosphogluconate dehydrogenase C-terminal domain-like"/>
    <property type="match status" value="1"/>
</dbReference>
<dbReference type="GO" id="GO:0005829">
    <property type="term" value="C:cytosol"/>
    <property type="evidence" value="ECO:0007669"/>
    <property type="project" value="TreeGrafter"/>
</dbReference>
<dbReference type="InterPro" id="IPR013328">
    <property type="entry name" value="6PGD_dom2"/>
</dbReference>
<dbReference type="InterPro" id="IPR013131">
    <property type="entry name" value="Mannitol_DH_N"/>
</dbReference>
<dbReference type="PANTHER" id="PTHR30524">
    <property type="entry name" value="MANNITOL-1-PHOSPHATE 5-DEHYDROGENASE"/>
    <property type="match status" value="1"/>
</dbReference>
<organism evidence="5 6">
    <name type="scientific">Flavobacterium akiainvivens</name>
    <dbReference type="NCBI Taxonomy" id="1202724"/>
    <lineage>
        <taxon>Bacteria</taxon>
        <taxon>Pseudomonadati</taxon>
        <taxon>Bacteroidota</taxon>
        <taxon>Flavobacteriia</taxon>
        <taxon>Flavobacteriales</taxon>
        <taxon>Flavobacteriaceae</taxon>
        <taxon>Flavobacterium</taxon>
    </lineage>
</organism>
<sequence length="497" mass="55672">MQLSKANLQHIKNTGIQVPDEKLFNLPEKVLQFGTGVLLRGLPDYFIDKANKQGVFNGRVVIVKSTGGNNDDFVQQDSLYTVCVRGLENGAEVKEDIINASVSRVLTAKTDWNAILQCAHNPEMKIVLSNTTEVGIQYVEENVLTGVPESFPGKLLAFLYERYKAFDGGADSGLVIVPTELITDNGDKLKAIVLQLAQFNKLEDGFINWINSNNTFCNSLVDRIVPGRPSGADLEAIENALGYTDAVLTMSEPFRLWAIEGDEKVKETLSFYKVDDAVKIEPDITLYKELKLRILNGTHTFNCGLAFLCGFGLTREAVADAHYSVFTKQLMQQISNAIPFEIDEAVKAAFAKNTFERFCNPFINHQWLSITVQYTSKMKMRNVPLLLNHYKKYNNVPQYMALGFAGYLLYMKPVKKEGNAYFGEYNGQVYEIKDDSADYFYNLWQNHTAEEVADAVLNDTTLWETSLAALPGFAHAVKTYMKNIESGALRAVAMLEE</sequence>
<protein>
    <submittedName>
        <fullName evidence="5">Altronate oxidoreductase</fullName>
    </submittedName>
</protein>
<dbReference type="Gene3D" id="3.40.50.720">
    <property type="entry name" value="NAD(P)-binding Rossmann-like Domain"/>
    <property type="match status" value="1"/>
</dbReference>
<dbReference type="InterPro" id="IPR036291">
    <property type="entry name" value="NAD(P)-bd_dom_sf"/>
</dbReference>
<dbReference type="InterPro" id="IPR013118">
    <property type="entry name" value="Mannitol_DH_C"/>
</dbReference>
<dbReference type="RefSeq" id="WP_054410156.1">
    <property type="nucleotide sequence ID" value="NZ_FOYA01000003.1"/>
</dbReference>
<dbReference type="Pfam" id="PF08125">
    <property type="entry name" value="Mannitol_dh_C"/>
    <property type="match status" value="1"/>
</dbReference>
<keyword evidence="1" id="KW-0560">Oxidoreductase</keyword>
<gene>
    <name evidence="5" type="ORF">AM493_05975</name>
</gene>
<dbReference type="AlphaFoldDB" id="A0A0M9VJX6"/>
<name>A0A0M9VJX6_9FLAO</name>
<dbReference type="GO" id="GO:0008926">
    <property type="term" value="F:mannitol-1-phosphate 5-dehydrogenase activity"/>
    <property type="evidence" value="ECO:0007669"/>
    <property type="project" value="TreeGrafter"/>
</dbReference>